<protein>
    <submittedName>
        <fullName evidence="2">Uncharacterized protein</fullName>
    </submittedName>
</protein>
<keyword evidence="1" id="KW-0472">Membrane</keyword>
<keyword evidence="1" id="KW-0812">Transmembrane</keyword>
<dbReference type="EMBL" id="CCCS020000035">
    <property type="protein sequence ID" value="CDQ10674.1"/>
    <property type="molecule type" value="Genomic_DNA"/>
</dbReference>
<evidence type="ECO:0000256" key="1">
    <source>
        <dbReference type="SAM" id="Phobius"/>
    </source>
</evidence>
<proteinExistence type="predicted"/>
<feature type="transmembrane region" description="Helical" evidence="1">
    <location>
        <begin position="15"/>
        <end position="34"/>
    </location>
</feature>
<comment type="caution">
    <text evidence="2">The sequence shown here is derived from an EMBL/GenBank/DDBJ whole genome shotgun (WGS) entry which is preliminary data.</text>
</comment>
<keyword evidence="1" id="KW-1133">Transmembrane helix</keyword>
<reference evidence="2" key="1">
    <citation type="submission" date="2014-03" db="EMBL/GenBank/DDBJ databases">
        <authorList>
            <person name="Genoscope - CEA"/>
        </authorList>
    </citation>
    <scope>NUCLEOTIDE SEQUENCE [LARGE SCALE GENOMIC DNA]</scope>
    <source>
        <strain evidence="2">CF27</strain>
    </source>
</reference>
<gene>
    <name evidence="2" type="ORF">AFERRI_400455</name>
</gene>
<dbReference type="AlphaFoldDB" id="A0A060UVT1"/>
<reference evidence="2" key="2">
    <citation type="submission" date="2014-07" db="EMBL/GenBank/DDBJ databases">
        <title>Initial genome analysis of the psychrotolerant acidophile Acidithiobacillus ferrivorans CF27: insights into iron and sulfur oxidation pathways and into biofilm formation.</title>
        <authorList>
            <person name="Talla E."/>
            <person name="Hedrich S."/>
            <person name="Mangenot S."/>
            <person name="Ji B."/>
            <person name="Johnson D.B."/>
            <person name="Barbe V."/>
            <person name="Bonnefoy V."/>
        </authorList>
    </citation>
    <scope>NUCLEOTIDE SEQUENCE [LARGE SCALE GENOMIC DNA]</scope>
    <source>
        <strain evidence="2">CF27</strain>
    </source>
</reference>
<sequence length="35" mass="3931">MSQQMETPQMLKIGVPAPGMVLFVWITPIAIAYMH</sequence>
<evidence type="ECO:0000313" key="2">
    <source>
        <dbReference type="EMBL" id="CDQ10674.1"/>
    </source>
</evidence>
<name>A0A060UVT1_9PROT</name>
<organism evidence="2">
    <name type="scientific">Acidithiobacillus ferrivorans</name>
    <dbReference type="NCBI Taxonomy" id="160808"/>
    <lineage>
        <taxon>Bacteria</taxon>
        <taxon>Pseudomonadati</taxon>
        <taxon>Pseudomonadota</taxon>
        <taxon>Acidithiobacillia</taxon>
        <taxon>Acidithiobacillales</taxon>
        <taxon>Acidithiobacillaceae</taxon>
        <taxon>Acidithiobacillus</taxon>
    </lineage>
</organism>
<accession>A0A060UVT1</accession>